<accession>A0A8J8BEL9</accession>
<protein>
    <submittedName>
        <fullName evidence="2">Uncharacterized protein</fullName>
    </submittedName>
</protein>
<organism evidence="2 3">
    <name type="scientific">Actinocrinis puniceicyclus</name>
    <dbReference type="NCBI Taxonomy" id="977794"/>
    <lineage>
        <taxon>Bacteria</taxon>
        <taxon>Bacillati</taxon>
        <taxon>Actinomycetota</taxon>
        <taxon>Actinomycetes</taxon>
        <taxon>Catenulisporales</taxon>
        <taxon>Actinospicaceae</taxon>
        <taxon>Actinocrinis</taxon>
    </lineage>
</organism>
<dbReference type="EMBL" id="JAGSXH010000160">
    <property type="protein sequence ID" value="MBS2966533.1"/>
    <property type="molecule type" value="Genomic_DNA"/>
</dbReference>
<feature type="non-terminal residue" evidence="2">
    <location>
        <position position="1"/>
    </location>
</feature>
<sequence length="72" mass="6944">VALFGAAGDAAVADRLGCADALAVLVEVGPAVGADEPAPLAPWPQAATSASVRVAQTPHGAASDKALQDKAP</sequence>
<name>A0A8J8BEL9_9ACTN</name>
<feature type="region of interest" description="Disordered" evidence="1">
    <location>
        <begin position="34"/>
        <end position="72"/>
    </location>
</feature>
<evidence type="ECO:0000256" key="1">
    <source>
        <dbReference type="SAM" id="MobiDB-lite"/>
    </source>
</evidence>
<proteinExistence type="predicted"/>
<keyword evidence="3" id="KW-1185">Reference proteome</keyword>
<gene>
    <name evidence="2" type="ORF">KGA66_26070</name>
</gene>
<dbReference type="AlphaFoldDB" id="A0A8J8BEL9"/>
<reference evidence="2" key="1">
    <citation type="submission" date="2021-04" db="EMBL/GenBank/DDBJ databases">
        <title>Genome based classification of Actinospica acidithermotolerans sp. nov., an actinobacterium isolated from an Indonesian hot spring.</title>
        <authorList>
            <person name="Kusuma A.B."/>
            <person name="Putra K.E."/>
            <person name="Nafisah S."/>
            <person name="Loh J."/>
            <person name="Nouioui I."/>
            <person name="Goodfellow M."/>
        </authorList>
    </citation>
    <scope>NUCLEOTIDE SEQUENCE</scope>
    <source>
        <strain evidence="2">DSM 45618</strain>
    </source>
</reference>
<dbReference type="RefSeq" id="WP_211471696.1">
    <property type="nucleotide sequence ID" value="NZ_JAGSXH010000160.1"/>
</dbReference>
<comment type="caution">
    <text evidence="2">The sequence shown here is derived from an EMBL/GenBank/DDBJ whole genome shotgun (WGS) entry which is preliminary data.</text>
</comment>
<evidence type="ECO:0000313" key="3">
    <source>
        <dbReference type="Proteomes" id="UP000677913"/>
    </source>
</evidence>
<dbReference type="Proteomes" id="UP000677913">
    <property type="component" value="Unassembled WGS sequence"/>
</dbReference>
<evidence type="ECO:0000313" key="2">
    <source>
        <dbReference type="EMBL" id="MBS2966533.1"/>
    </source>
</evidence>